<reference evidence="1" key="1">
    <citation type="journal article" date="2021" name="Proc. Natl. Acad. Sci. U.S.A.">
        <title>A Catalog of Tens of Thousands of Viruses from Human Metagenomes Reveals Hidden Associations with Chronic Diseases.</title>
        <authorList>
            <person name="Tisza M.J."/>
            <person name="Buck C.B."/>
        </authorList>
    </citation>
    <scope>NUCLEOTIDE SEQUENCE</scope>
    <source>
        <strain evidence="1">Ctbvd11</strain>
    </source>
</reference>
<organism evidence="1">
    <name type="scientific">Siphoviridae sp. ctbvd11</name>
    <dbReference type="NCBI Taxonomy" id="2825567"/>
    <lineage>
        <taxon>Viruses</taxon>
        <taxon>Duplodnaviria</taxon>
        <taxon>Heunggongvirae</taxon>
        <taxon>Uroviricota</taxon>
        <taxon>Caudoviricetes</taxon>
    </lineage>
</organism>
<name>A0A8S5QDQ3_9CAUD</name>
<sequence length="184" mass="21287">MPIRTQPIKLPFAPLKEVAGVYLKQALLDIEVNFNTQKIYPVEVYRGYEKVNKYREEHGMWYSTGEGKKSFEGTVYQADEKTGNLMVGIRYNDYLRYVDIGVGLTGDPRDPAAHITADKVDRSKKAKFKTRYIGKWDRRAGKSHRPAIMRTVRRLKTRYENHLADYYGYQGLLQIMNALEGEGD</sequence>
<dbReference type="EMBL" id="BK015636">
    <property type="protein sequence ID" value="DAE17208.1"/>
    <property type="molecule type" value="Genomic_DNA"/>
</dbReference>
<proteinExistence type="predicted"/>
<protein>
    <submittedName>
        <fullName evidence="1">Uncharacterized protein</fullName>
    </submittedName>
</protein>
<accession>A0A8S5QDQ3</accession>
<evidence type="ECO:0000313" key="1">
    <source>
        <dbReference type="EMBL" id="DAE17208.1"/>
    </source>
</evidence>